<dbReference type="OrthoDB" id="9991091at2"/>
<dbReference type="RefSeq" id="WP_109793247.1">
    <property type="nucleotide sequence ID" value="NZ_PHIG01000031.1"/>
</dbReference>
<keyword evidence="2" id="KW-1185">Reference proteome</keyword>
<dbReference type="EMBL" id="PHIG01000031">
    <property type="protein sequence ID" value="PJK29973.1"/>
    <property type="molecule type" value="Genomic_DNA"/>
</dbReference>
<name>A0A2M9G2N3_9PROT</name>
<accession>A0A2M9G2N3</accession>
<proteinExistence type="predicted"/>
<organism evidence="1 2">
    <name type="scientific">Minwuia thermotolerans</name>
    <dbReference type="NCBI Taxonomy" id="2056226"/>
    <lineage>
        <taxon>Bacteria</taxon>
        <taxon>Pseudomonadati</taxon>
        <taxon>Pseudomonadota</taxon>
        <taxon>Alphaproteobacteria</taxon>
        <taxon>Minwuiales</taxon>
        <taxon>Minwuiaceae</taxon>
        <taxon>Minwuia</taxon>
    </lineage>
</organism>
<sequence length="123" mass="12854">MSSHPYSVSLAVPAAAQDDANALAVALGWDVWPGRTFSVPLSADGAAPASHYGCHTWATQGFLDTLSAAQGGALPPVDWSEYELTEVRVGEVVAALLDHVQTGDVGFDTFLADSGLQRVVVEE</sequence>
<evidence type="ECO:0000313" key="1">
    <source>
        <dbReference type="EMBL" id="PJK29973.1"/>
    </source>
</evidence>
<dbReference type="AlphaFoldDB" id="A0A2M9G2N3"/>
<dbReference type="Proteomes" id="UP000229498">
    <property type="component" value="Unassembled WGS sequence"/>
</dbReference>
<gene>
    <name evidence="1" type="ORF">CVT23_09405</name>
</gene>
<evidence type="ECO:0000313" key="2">
    <source>
        <dbReference type="Proteomes" id="UP000229498"/>
    </source>
</evidence>
<reference evidence="1 2" key="1">
    <citation type="submission" date="2017-11" db="EMBL/GenBank/DDBJ databases">
        <title>Draft genome sequence of Rhizobiales bacterium SY3-13.</title>
        <authorList>
            <person name="Sun C."/>
        </authorList>
    </citation>
    <scope>NUCLEOTIDE SEQUENCE [LARGE SCALE GENOMIC DNA]</scope>
    <source>
        <strain evidence="1 2">SY3-13</strain>
    </source>
</reference>
<comment type="caution">
    <text evidence="1">The sequence shown here is derived from an EMBL/GenBank/DDBJ whole genome shotgun (WGS) entry which is preliminary data.</text>
</comment>
<protein>
    <submittedName>
        <fullName evidence="1">Uncharacterized protein</fullName>
    </submittedName>
</protein>